<feature type="domain" description="Gfo/Idh/MocA-like oxidoreductase N-terminal" evidence="2">
    <location>
        <begin position="1"/>
        <end position="120"/>
    </location>
</feature>
<dbReference type="Pfam" id="PF22725">
    <property type="entry name" value="GFO_IDH_MocA_C3"/>
    <property type="match status" value="1"/>
</dbReference>
<evidence type="ECO:0000259" key="3">
    <source>
        <dbReference type="Pfam" id="PF22725"/>
    </source>
</evidence>
<protein>
    <recommendedName>
        <fullName evidence="5">Gfo/Idh/MocA-like oxidoreductase N-terminal domain-containing protein</fullName>
    </recommendedName>
</protein>
<proteinExistence type="predicted"/>
<gene>
    <name evidence="4" type="ORF">METZ01_LOCUS413296</name>
</gene>
<dbReference type="Pfam" id="PF01408">
    <property type="entry name" value="GFO_IDH_MocA"/>
    <property type="match status" value="1"/>
</dbReference>
<dbReference type="InterPro" id="IPR050463">
    <property type="entry name" value="Gfo/Idh/MocA_oxidrdct_glycsds"/>
</dbReference>
<dbReference type="PANTHER" id="PTHR43818:SF11">
    <property type="entry name" value="BCDNA.GH03377"/>
    <property type="match status" value="1"/>
</dbReference>
<dbReference type="AlphaFoldDB" id="A0A382WNQ3"/>
<evidence type="ECO:0000256" key="1">
    <source>
        <dbReference type="ARBA" id="ARBA00023002"/>
    </source>
</evidence>
<dbReference type="InterPro" id="IPR055170">
    <property type="entry name" value="GFO_IDH_MocA-like_dom"/>
</dbReference>
<evidence type="ECO:0000259" key="2">
    <source>
        <dbReference type="Pfam" id="PF01408"/>
    </source>
</evidence>
<feature type="non-terminal residue" evidence="4">
    <location>
        <position position="276"/>
    </location>
</feature>
<name>A0A382WNQ3_9ZZZZ</name>
<dbReference type="GO" id="GO:0016491">
    <property type="term" value="F:oxidoreductase activity"/>
    <property type="evidence" value="ECO:0007669"/>
    <property type="project" value="UniProtKB-KW"/>
</dbReference>
<dbReference type="Gene3D" id="3.30.360.10">
    <property type="entry name" value="Dihydrodipicolinate Reductase, domain 2"/>
    <property type="match status" value="1"/>
</dbReference>
<accession>A0A382WNQ3</accession>
<evidence type="ECO:0008006" key="5">
    <source>
        <dbReference type="Google" id="ProtNLM"/>
    </source>
</evidence>
<sequence>IRVAIVGTGRISDLHAIEYLQNPRAKIVALCDLDTGLATSRATKWGLEDVAIEDDLDALLARQDVDMVEILLPHHLHLPAGLKAIAAGKIVSMQKPMCRSMTEANQLVTAVEAANRPFRVFENFIFHPPVSKAKQLIEDGAIGTSLSIRLKSNAGISKTAWKVPESSNAWRQNLSQSGGGPMLFDDGHHKFALAWYFMGNPEEVHAFIGSTQAADGNILDAQSIVSFRFPGNRIGNLEVVYSPELEIMTRHYPQDDWVEITGTKGGIWINCGPGRL</sequence>
<dbReference type="SUPFAM" id="SSF51735">
    <property type="entry name" value="NAD(P)-binding Rossmann-fold domains"/>
    <property type="match status" value="1"/>
</dbReference>
<dbReference type="Gene3D" id="3.40.50.720">
    <property type="entry name" value="NAD(P)-binding Rossmann-like Domain"/>
    <property type="match status" value="1"/>
</dbReference>
<keyword evidence="1" id="KW-0560">Oxidoreductase</keyword>
<dbReference type="InterPro" id="IPR000683">
    <property type="entry name" value="Gfo/Idh/MocA-like_OxRdtase_N"/>
</dbReference>
<reference evidence="4" key="1">
    <citation type="submission" date="2018-05" db="EMBL/GenBank/DDBJ databases">
        <authorList>
            <person name="Lanie J.A."/>
            <person name="Ng W.-L."/>
            <person name="Kazmierczak K.M."/>
            <person name="Andrzejewski T.M."/>
            <person name="Davidsen T.M."/>
            <person name="Wayne K.J."/>
            <person name="Tettelin H."/>
            <person name="Glass J.I."/>
            <person name="Rusch D."/>
            <person name="Podicherti R."/>
            <person name="Tsui H.-C.T."/>
            <person name="Winkler M.E."/>
        </authorList>
    </citation>
    <scope>NUCLEOTIDE SEQUENCE</scope>
</reference>
<dbReference type="PANTHER" id="PTHR43818">
    <property type="entry name" value="BCDNA.GH03377"/>
    <property type="match status" value="1"/>
</dbReference>
<feature type="non-terminal residue" evidence="4">
    <location>
        <position position="1"/>
    </location>
</feature>
<dbReference type="SUPFAM" id="SSF55347">
    <property type="entry name" value="Glyceraldehyde-3-phosphate dehydrogenase-like, C-terminal domain"/>
    <property type="match status" value="1"/>
</dbReference>
<dbReference type="EMBL" id="UINC01161325">
    <property type="protein sequence ID" value="SVD60442.1"/>
    <property type="molecule type" value="Genomic_DNA"/>
</dbReference>
<dbReference type="InterPro" id="IPR036291">
    <property type="entry name" value="NAD(P)-bd_dom_sf"/>
</dbReference>
<dbReference type="GO" id="GO:0000166">
    <property type="term" value="F:nucleotide binding"/>
    <property type="evidence" value="ECO:0007669"/>
    <property type="project" value="InterPro"/>
</dbReference>
<evidence type="ECO:0000313" key="4">
    <source>
        <dbReference type="EMBL" id="SVD60442.1"/>
    </source>
</evidence>
<organism evidence="4">
    <name type="scientific">marine metagenome</name>
    <dbReference type="NCBI Taxonomy" id="408172"/>
    <lineage>
        <taxon>unclassified sequences</taxon>
        <taxon>metagenomes</taxon>
        <taxon>ecological metagenomes</taxon>
    </lineage>
</organism>
<feature type="domain" description="GFO/IDH/MocA-like oxidoreductase" evidence="3">
    <location>
        <begin position="131"/>
        <end position="267"/>
    </location>
</feature>